<evidence type="ECO:0000313" key="4">
    <source>
        <dbReference type="Proteomes" id="UP000298438"/>
    </source>
</evidence>
<dbReference type="AlphaFoldDB" id="A0A4Y9SJB5"/>
<organism evidence="3 4">
    <name type="scientific">Zemynaea arenosa</name>
    <dbReference type="NCBI Taxonomy" id="2561931"/>
    <lineage>
        <taxon>Bacteria</taxon>
        <taxon>Pseudomonadati</taxon>
        <taxon>Pseudomonadota</taxon>
        <taxon>Betaproteobacteria</taxon>
        <taxon>Burkholderiales</taxon>
        <taxon>Oxalobacteraceae</taxon>
        <taxon>Telluria group</taxon>
        <taxon>Zemynaea</taxon>
    </lineage>
</organism>
<sequence length="154" mass="15678">MPSLNRIACAVAMFGCLSSAFAADSAAGLIKNAKGTATVERSSGKLPVRAGMEVLASDRIVTAGDGSVGIMLRDETMLSVGPNSSVSLDKFAFDPATHDGVLNASVKRGTMAVISGKLSKKSPDAVKFSTPSAILGVRGTEFVIDAGQGSEEAK</sequence>
<dbReference type="Proteomes" id="UP000298438">
    <property type="component" value="Unassembled WGS sequence"/>
</dbReference>
<dbReference type="PANTHER" id="PTHR38731">
    <property type="entry name" value="LIPL45-RELATED LIPOPROTEIN-RELATED"/>
    <property type="match status" value="1"/>
</dbReference>
<name>A0A4Y9SJB5_9BURK</name>
<keyword evidence="4" id="KW-1185">Reference proteome</keyword>
<dbReference type="InterPro" id="IPR006860">
    <property type="entry name" value="FecR"/>
</dbReference>
<evidence type="ECO:0000313" key="3">
    <source>
        <dbReference type="EMBL" id="TFW26010.1"/>
    </source>
</evidence>
<evidence type="ECO:0000259" key="2">
    <source>
        <dbReference type="Pfam" id="PF04773"/>
    </source>
</evidence>
<feature type="chain" id="PRO_5021228445" description="FecR protein domain-containing protein" evidence="1">
    <location>
        <begin position="23"/>
        <end position="154"/>
    </location>
</feature>
<keyword evidence="1" id="KW-0732">Signal</keyword>
<dbReference type="OrthoDB" id="369729at2"/>
<proteinExistence type="predicted"/>
<gene>
    <name evidence="3" type="ORF">E4L96_04685</name>
</gene>
<evidence type="ECO:0000256" key="1">
    <source>
        <dbReference type="SAM" id="SignalP"/>
    </source>
</evidence>
<accession>A0A4Y9SJB5</accession>
<protein>
    <recommendedName>
        <fullName evidence="2">FecR protein domain-containing protein</fullName>
    </recommendedName>
</protein>
<feature type="signal peptide" evidence="1">
    <location>
        <begin position="1"/>
        <end position="22"/>
    </location>
</feature>
<reference evidence="3 4" key="1">
    <citation type="submission" date="2019-03" db="EMBL/GenBank/DDBJ databases">
        <title>Draft Genome Sequence of Massilia arenosa sp. nov., a Novel Massilia Species Isolated from a Sandy-loam Maize Soil.</title>
        <authorList>
            <person name="Raths R."/>
            <person name="Peta V."/>
            <person name="Bucking H."/>
        </authorList>
    </citation>
    <scope>NUCLEOTIDE SEQUENCE [LARGE SCALE GENOMIC DNA]</scope>
    <source>
        <strain evidence="3 4">MC02</strain>
    </source>
</reference>
<feature type="domain" description="FecR protein" evidence="2">
    <location>
        <begin position="58"/>
        <end position="148"/>
    </location>
</feature>
<dbReference type="EMBL" id="SPVF01000069">
    <property type="protein sequence ID" value="TFW26010.1"/>
    <property type="molecule type" value="Genomic_DNA"/>
</dbReference>
<dbReference type="Pfam" id="PF04773">
    <property type="entry name" value="FecR"/>
    <property type="match status" value="1"/>
</dbReference>
<comment type="caution">
    <text evidence="3">The sequence shown here is derived from an EMBL/GenBank/DDBJ whole genome shotgun (WGS) entry which is preliminary data.</text>
</comment>